<dbReference type="Pfam" id="PF01381">
    <property type="entry name" value="HTH_3"/>
    <property type="match status" value="1"/>
</dbReference>
<gene>
    <name evidence="2" type="ORF">S12H4_53791</name>
</gene>
<dbReference type="SUPFAM" id="SSF47413">
    <property type="entry name" value="lambda repressor-like DNA-binding domains"/>
    <property type="match status" value="1"/>
</dbReference>
<dbReference type="SMART" id="SM00530">
    <property type="entry name" value="HTH_XRE"/>
    <property type="match status" value="1"/>
</dbReference>
<proteinExistence type="predicted"/>
<dbReference type="AlphaFoldDB" id="X1THT3"/>
<dbReference type="PROSITE" id="PS50943">
    <property type="entry name" value="HTH_CROC1"/>
    <property type="match status" value="1"/>
</dbReference>
<dbReference type="GO" id="GO:0003677">
    <property type="term" value="F:DNA binding"/>
    <property type="evidence" value="ECO:0007669"/>
    <property type="project" value="InterPro"/>
</dbReference>
<organism evidence="2">
    <name type="scientific">marine sediment metagenome</name>
    <dbReference type="NCBI Taxonomy" id="412755"/>
    <lineage>
        <taxon>unclassified sequences</taxon>
        <taxon>metagenomes</taxon>
        <taxon>ecological metagenomes</taxon>
    </lineage>
</organism>
<comment type="caution">
    <text evidence="2">The sequence shown here is derived from an EMBL/GenBank/DDBJ whole genome shotgun (WGS) entry which is preliminary data.</text>
</comment>
<name>X1THT3_9ZZZZ</name>
<feature type="domain" description="HTH cro/C1-type" evidence="1">
    <location>
        <begin position="10"/>
        <end position="64"/>
    </location>
</feature>
<dbReference type="Gene3D" id="1.10.260.40">
    <property type="entry name" value="lambda repressor-like DNA-binding domains"/>
    <property type="match status" value="1"/>
</dbReference>
<sequence length="118" mass="13356">EKHNSLGQWLEERLQREHLSGRQAAARIGLSHATIADIRKGGRPSPETIRKLAQGFGGDDKQGLAVEDRLLVLAGYRTERPEGELSESMAELMDRIRKFDEPQLKIMTRFADFLIEIS</sequence>
<protein>
    <recommendedName>
        <fullName evidence="1">HTH cro/C1-type domain-containing protein</fullName>
    </recommendedName>
</protein>
<feature type="non-terminal residue" evidence="2">
    <location>
        <position position="1"/>
    </location>
</feature>
<dbReference type="CDD" id="cd00093">
    <property type="entry name" value="HTH_XRE"/>
    <property type="match status" value="1"/>
</dbReference>
<dbReference type="InterPro" id="IPR001387">
    <property type="entry name" value="Cro/C1-type_HTH"/>
</dbReference>
<dbReference type="InterPro" id="IPR010982">
    <property type="entry name" value="Lambda_DNA-bd_dom_sf"/>
</dbReference>
<evidence type="ECO:0000313" key="2">
    <source>
        <dbReference type="EMBL" id="GAJ04878.1"/>
    </source>
</evidence>
<accession>X1THT3</accession>
<dbReference type="EMBL" id="BARW01034301">
    <property type="protein sequence ID" value="GAJ04878.1"/>
    <property type="molecule type" value="Genomic_DNA"/>
</dbReference>
<evidence type="ECO:0000259" key="1">
    <source>
        <dbReference type="PROSITE" id="PS50943"/>
    </source>
</evidence>
<reference evidence="2" key="1">
    <citation type="journal article" date="2014" name="Front. Microbiol.">
        <title>High frequency of phylogenetically diverse reductive dehalogenase-homologous genes in deep subseafloor sedimentary metagenomes.</title>
        <authorList>
            <person name="Kawai M."/>
            <person name="Futagami T."/>
            <person name="Toyoda A."/>
            <person name="Takaki Y."/>
            <person name="Nishi S."/>
            <person name="Hori S."/>
            <person name="Arai W."/>
            <person name="Tsubouchi T."/>
            <person name="Morono Y."/>
            <person name="Uchiyama I."/>
            <person name="Ito T."/>
            <person name="Fujiyama A."/>
            <person name="Inagaki F."/>
            <person name="Takami H."/>
        </authorList>
    </citation>
    <scope>NUCLEOTIDE SEQUENCE</scope>
    <source>
        <strain evidence="2">Expedition CK06-06</strain>
    </source>
</reference>